<dbReference type="GO" id="GO:0003677">
    <property type="term" value="F:DNA binding"/>
    <property type="evidence" value="ECO:0007669"/>
    <property type="project" value="UniProtKB-KW"/>
</dbReference>
<dbReference type="Gene3D" id="1.10.10.60">
    <property type="entry name" value="Homeodomain-like"/>
    <property type="match status" value="1"/>
</dbReference>
<evidence type="ECO:0000256" key="5">
    <source>
        <dbReference type="ARBA" id="ARBA00023163"/>
    </source>
</evidence>
<evidence type="ECO:0000256" key="3">
    <source>
        <dbReference type="ARBA" id="ARBA00023015"/>
    </source>
</evidence>
<dbReference type="InterPro" id="IPR009057">
    <property type="entry name" value="Homeodomain-like_sf"/>
</dbReference>
<keyword evidence="5" id="KW-0804">Transcription</keyword>
<evidence type="ECO:0000256" key="2">
    <source>
        <dbReference type="ARBA" id="ARBA00022737"/>
    </source>
</evidence>
<evidence type="ECO:0000313" key="8">
    <source>
        <dbReference type="EMBL" id="KAK2630986.1"/>
    </source>
</evidence>
<dbReference type="Pfam" id="PF00249">
    <property type="entry name" value="Myb_DNA-binding"/>
    <property type="match status" value="1"/>
</dbReference>
<keyword evidence="3" id="KW-0805">Transcription regulation</keyword>
<keyword evidence="2" id="KW-0677">Repeat</keyword>
<sequence length="165" mass="18863">MEVSLRMGMTSYALFFNHRKQASVKMWSVIASKLPGRTDNDVQNHWNTKPKKSLLKQMASLKTLPESNFSHQDWARNLASIDPATKNQQYADISIEVSSHSHSSSVAMKSCYSGSANGSSEQDQVLLDFDYDSMLNDFGFQDQSIYAQFMFHKCHRHRSSHQHKN</sequence>
<comment type="subcellular location">
    <subcellularLocation>
        <location evidence="1">Nucleus</location>
    </subcellularLocation>
</comment>
<dbReference type="GO" id="GO:0005634">
    <property type="term" value="C:nucleus"/>
    <property type="evidence" value="ECO:0007669"/>
    <property type="project" value="UniProtKB-SubCell"/>
</dbReference>
<dbReference type="EMBL" id="MU851911">
    <property type="protein sequence ID" value="KAK2630986.1"/>
    <property type="molecule type" value="Genomic_DNA"/>
</dbReference>
<dbReference type="Proteomes" id="UP000030711">
    <property type="component" value="Unassembled WGS sequence"/>
</dbReference>
<protein>
    <recommendedName>
        <fullName evidence="7">HTH myb-type domain-containing protein</fullName>
    </recommendedName>
</protein>
<comment type="caution">
    <text evidence="8">The sequence shown here is derived from an EMBL/GenBank/DDBJ whole genome shotgun (WGS) entry which is preliminary data.</text>
</comment>
<evidence type="ECO:0000259" key="7">
    <source>
        <dbReference type="PROSITE" id="PS51294"/>
    </source>
</evidence>
<dbReference type="PANTHER" id="PTHR48000:SF67">
    <property type="entry name" value="MYB-LIKE DNA-BINDING DOMAIN CONTAINING PROTEIN, EXPRESSED"/>
    <property type="match status" value="1"/>
</dbReference>
<evidence type="ECO:0000256" key="6">
    <source>
        <dbReference type="ARBA" id="ARBA00023242"/>
    </source>
</evidence>
<accession>A0AAD9T803</accession>
<keyword evidence="9" id="KW-1185">Reference proteome</keyword>
<dbReference type="InterPro" id="IPR017930">
    <property type="entry name" value="Myb_dom"/>
</dbReference>
<name>A0AAD9T803_EUCGR</name>
<feature type="domain" description="HTH myb-type" evidence="7">
    <location>
        <begin position="27"/>
        <end position="54"/>
    </location>
</feature>
<dbReference type="AlphaFoldDB" id="A0AAD9T803"/>
<organism evidence="8 9">
    <name type="scientific">Eucalyptus grandis</name>
    <name type="common">Flooded gum</name>
    <dbReference type="NCBI Taxonomy" id="71139"/>
    <lineage>
        <taxon>Eukaryota</taxon>
        <taxon>Viridiplantae</taxon>
        <taxon>Streptophyta</taxon>
        <taxon>Embryophyta</taxon>
        <taxon>Tracheophyta</taxon>
        <taxon>Spermatophyta</taxon>
        <taxon>Magnoliopsida</taxon>
        <taxon>eudicotyledons</taxon>
        <taxon>Gunneridae</taxon>
        <taxon>Pentapetalae</taxon>
        <taxon>rosids</taxon>
        <taxon>malvids</taxon>
        <taxon>Myrtales</taxon>
        <taxon>Myrtaceae</taxon>
        <taxon>Myrtoideae</taxon>
        <taxon>Eucalypteae</taxon>
        <taxon>Eucalyptus</taxon>
    </lineage>
</organism>
<gene>
    <name evidence="8" type="ORF">EUGRSUZ_L03599</name>
</gene>
<keyword evidence="4" id="KW-0238">DNA-binding</keyword>
<evidence type="ECO:0000313" key="9">
    <source>
        <dbReference type="Proteomes" id="UP000030711"/>
    </source>
</evidence>
<evidence type="ECO:0000256" key="4">
    <source>
        <dbReference type="ARBA" id="ARBA00023125"/>
    </source>
</evidence>
<dbReference type="SUPFAM" id="SSF46689">
    <property type="entry name" value="Homeodomain-like"/>
    <property type="match status" value="1"/>
</dbReference>
<proteinExistence type="predicted"/>
<reference evidence="8 9" key="1">
    <citation type="journal article" date="2014" name="Nature">
        <title>The genome of Eucalyptus grandis.</title>
        <authorList>
            <person name="Myburg A.A."/>
            <person name="Grattapaglia D."/>
            <person name="Tuskan G.A."/>
            <person name="Hellsten U."/>
            <person name="Hayes R.D."/>
            <person name="Grimwood J."/>
            <person name="Jenkins J."/>
            <person name="Lindquist E."/>
            <person name="Tice H."/>
            <person name="Bauer D."/>
            <person name="Goodstein D.M."/>
            <person name="Dubchak I."/>
            <person name="Poliakov A."/>
            <person name="Mizrachi E."/>
            <person name="Kullan A.R."/>
            <person name="Hussey S.G."/>
            <person name="Pinard D."/>
            <person name="van der Merwe K."/>
            <person name="Singh P."/>
            <person name="van Jaarsveld I."/>
            <person name="Silva-Junior O.B."/>
            <person name="Togawa R.C."/>
            <person name="Pappas M.R."/>
            <person name="Faria D.A."/>
            <person name="Sansaloni C.P."/>
            <person name="Petroli C.D."/>
            <person name="Yang X."/>
            <person name="Ranjan P."/>
            <person name="Tschaplinski T.J."/>
            <person name="Ye C.Y."/>
            <person name="Li T."/>
            <person name="Sterck L."/>
            <person name="Vanneste K."/>
            <person name="Murat F."/>
            <person name="Soler M."/>
            <person name="Clemente H.S."/>
            <person name="Saidi N."/>
            <person name="Cassan-Wang H."/>
            <person name="Dunand C."/>
            <person name="Hefer C.A."/>
            <person name="Bornberg-Bauer E."/>
            <person name="Kersting A.R."/>
            <person name="Vining K."/>
            <person name="Amarasinghe V."/>
            <person name="Ranik M."/>
            <person name="Naithani S."/>
            <person name="Elser J."/>
            <person name="Boyd A.E."/>
            <person name="Liston A."/>
            <person name="Spatafora J.W."/>
            <person name="Dharmwardhana P."/>
            <person name="Raja R."/>
            <person name="Sullivan C."/>
            <person name="Romanel E."/>
            <person name="Alves-Ferreira M."/>
            <person name="Kulheim C."/>
            <person name="Foley W."/>
            <person name="Carocha V."/>
            <person name="Paiva J."/>
            <person name="Kudrna D."/>
            <person name="Brommonschenkel S.H."/>
            <person name="Pasquali G."/>
            <person name="Byrne M."/>
            <person name="Rigault P."/>
            <person name="Tibbits J."/>
            <person name="Spokevicius A."/>
            <person name="Jones R.C."/>
            <person name="Steane D.A."/>
            <person name="Vaillancourt R.E."/>
            <person name="Potts B.M."/>
            <person name="Joubert F."/>
            <person name="Barry K."/>
            <person name="Pappas G.J."/>
            <person name="Strauss S.H."/>
            <person name="Jaiswal P."/>
            <person name="Grima-Pettenati J."/>
            <person name="Salse J."/>
            <person name="Van de Peer Y."/>
            <person name="Rokhsar D.S."/>
            <person name="Schmutz J."/>
        </authorList>
    </citation>
    <scope>NUCLEOTIDE SEQUENCE [LARGE SCALE GENOMIC DNA]</scope>
    <source>
        <strain evidence="9">cv. BRASUZ1</strain>
        <tissue evidence="8">Leaf extractions</tissue>
    </source>
</reference>
<dbReference type="CDD" id="cd00167">
    <property type="entry name" value="SANT"/>
    <property type="match status" value="1"/>
</dbReference>
<dbReference type="InterPro" id="IPR001005">
    <property type="entry name" value="SANT/Myb"/>
</dbReference>
<dbReference type="PANTHER" id="PTHR48000">
    <property type="entry name" value="OS09G0431300 PROTEIN"/>
    <property type="match status" value="1"/>
</dbReference>
<dbReference type="PROSITE" id="PS51294">
    <property type="entry name" value="HTH_MYB"/>
    <property type="match status" value="1"/>
</dbReference>
<evidence type="ECO:0000256" key="1">
    <source>
        <dbReference type="ARBA" id="ARBA00004123"/>
    </source>
</evidence>
<keyword evidence="6" id="KW-0539">Nucleus</keyword>